<dbReference type="EMBL" id="QVQW01000016">
    <property type="protein sequence ID" value="RKU46066.1"/>
    <property type="molecule type" value="Genomic_DNA"/>
</dbReference>
<gene>
    <name evidence="2" type="ORF">DL546_003629</name>
</gene>
<feature type="compositionally biased region" description="Basic and acidic residues" evidence="1">
    <location>
        <begin position="81"/>
        <end position="99"/>
    </location>
</feature>
<accession>A0A420YDV4</accession>
<sequence length="161" mass="17950">MLPDIPLPAMASPPPVFDGAKLAATAARYPDMVMEMNHLIQQANSLKEVTASLNDTSQKLGELEARLLQRVLDMRSLLNKLSEESDKSSKSKKAGDSSKKMKGRTLVLLDFPDTSKRDNAIDVAAKMEAFEASLKLHQERIQEMKELLEKNKKCKMIPQPN</sequence>
<evidence type="ECO:0000256" key="1">
    <source>
        <dbReference type="SAM" id="MobiDB-lite"/>
    </source>
</evidence>
<protein>
    <submittedName>
        <fullName evidence="2">Uncharacterized protein</fullName>
    </submittedName>
</protein>
<dbReference type="Proteomes" id="UP000275385">
    <property type="component" value="Unassembled WGS sequence"/>
</dbReference>
<organism evidence="2 3">
    <name type="scientific">Coniochaeta pulveracea</name>
    <dbReference type="NCBI Taxonomy" id="177199"/>
    <lineage>
        <taxon>Eukaryota</taxon>
        <taxon>Fungi</taxon>
        <taxon>Dikarya</taxon>
        <taxon>Ascomycota</taxon>
        <taxon>Pezizomycotina</taxon>
        <taxon>Sordariomycetes</taxon>
        <taxon>Sordariomycetidae</taxon>
        <taxon>Coniochaetales</taxon>
        <taxon>Coniochaetaceae</taxon>
        <taxon>Coniochaeta</taxon>
    </lineage>
</organism>
<proteinExistence type="predicted"/>
<evidence type="ECO:0000313" key="2">
    <source>
        <dbReference type="EMBL" id="RKU46066.1"/>
    </source>
</evidence>
<keyword evidence="3" id="KW-1185">Reference proteome</keyword>
<dbReference type="AlphaFoldDB" id="A0A420YDV4"/>
<name>A0A420YDV4_9PEZI</name>
<dbReference type="InterPro" id="IPR023220">
    <property type="entry name" value="T4SS_VirB5-domain"/>
</dbReference>
<feature type="region of interest" description="Disordered" evidence="1">
    <location>
        <begin position="80"/>
        <end position="101"/>
    </location>
</feature>
<reference evidence="2 3" key="1">
    <citation type="submission" date="2018-08" db="EMBL/GenBank/DDBJ databases">
        <title>Draft genome of the lignicolous fungus Coniochaeta pulveracea.</title>
        <authorList>
            <person name="Borstlap C.J."/>
            <person name="De Witt R.N."/>
            <person name="Botha A."/>
            <person name="Volschenk H."/>
        </authorList>
    </citation>
    <scope>NUCLEOTIDE SEQUENCE [LARGE SCALE GENOMIC DNA]</scope>
    <source>
        <strain evidence="2 3">CAB683</strain>
    </source>
</reference>
<evidence type="ECO:0000313" key="3">
    <source>
        <dbReference type="Proteomes" id="UP000275385"/>
    </source>
</evidence>
<comment type="caution">
    <text evidence="2">The sequence shown here is derived from an EMBL/GenBank/DDBJ whole genome shotgun (WGS) entry which is preliminary data.</text>
</comment>
<dbReference type="Gene3D" id="1.20.58.430">
    <property type="entry name" value="Type IV secretion system, VirB5-domain"/>
    <property type="match status" value="1"/>
</dbReference>